<keyword evidence="3" id="KW-1185">Reference proteome</keyword>
<dbReference type="EMBL" id="SFCC01000004">
    <property type="protein sequence ID" value="RZQ64425.1"/>
    <property type="molecule type" value="Genomic_DNA"/>
</dbReference>
<evidence type="ECO:0000256" key="1">
    <source>
        <dbReference type="SAM" id="Coils"/>
    </source>
</evidence>
<keyword evidence="1" id="KW-0175">Coiled coil</keyword>
<proteinExistence type="predicted"/>
<comment type="caution">
    <text evidence="2">The sequence shown here is derived from an EMBL/GenBank/DDBJ whole genome shotgun (WGS) entry which is preliminary data.</text>
</comment>
<dbReference type="RefSeq" id="WP_130475136.1">
    <property type="nucleotide sequence ID" value="NZ_SFCC01000004.1"/>
</dbReference>
<dbReference type="AlphaFoldDB" id="A0A4V2EMA9"/>
<protein>
    <submittedName>
        <fullName evidence="2">Uncharacterized protein</fullName>
    </submittedName>
</protein>
<feature type="coiled-coil region" evidence="1">
    <location>
        <begin position="29"/>
        <end position="56"/>
    </location>
</feature>
<dbReference type="OrthoDB" id="3626740at2"/>
<accession>A0A4V2EMA9</accession>
<reference evidence="2 3" key="1">
    <citation type="submission" date="2019-02" db="EMBL/GenBank/DDBJ databases">
        <title>Draft genome sequence of Amycolatopsis sp. 8-3EHSu isolated from roots of Suaeda maritima.</title>
        <authorList>
            <person name="Duangmal K."/>
            <person name="Chantavorakit T."/>
        </authorList>
    </citation>
    <scope>NUCLEOTIDE SEQUENCE [LARGE SCALE GENOMIC DNA]</scope>
    <source>
        <strain evidence="2 3">8-3EHSu</strain>
    </source>
</reference>
<evidence type="ECO:0000313" key="3">
    <source>
        <dbReference type="Proteomes" id="UP000292003"/>
    </source>
</evidence>
<evidence type="ECO:0000313" key="2">
    <source>
        <dbReference type="EMBL" id="RZQ64425.1"/>
    </source>
</evidence>
<sequence>MNAAMRYKEIVALARGAEQQLRAWEVARVDELEAMIAAARNDVAEAAQQETKTQERVDRWWRMAVDNVSRLSWLEAGAGPEPNATARGAYLERYLEEVRPAYQELVQSILKLGWRAK</sequence>
<gene>
    <name evidence="2" type="ORF">EWH70_10730</name>
</gene>
<organism evidence="2 3">
    <name type="scientific">Amycolatopsis suaedae</name>
    <dbReference type="NCBI Taxonomy" id="2510978"/>
    <lineage>
        <taxon>Bacteria</taxon>
        <taxon>Bacillati</taxon>
        <taxon>Actinomycetota</taxon>
        <taxon>Actinomycetes</taxon>
        <taxon>Pseudonocardiales</taxon>
        <taxon>Pseudonocardiaceae</taxon>
        <taxon>Amycolatopsis</taxon>
    </lineage>
</organism>
<dbReference type="Proteomes" id="UP000292003">
    <property type="component" value="Unassembled WGS sequence"/>
</dbReference>
<name>A0A4V2EMA9_9PSEU</name>